<protein>
    <submittedName>
        <fullName evidence="2">Spermatogenesis associated 7</fullName>
    </submittedName>
</protein>
<reference key="1">
    <citation type="journal article" date="2007" name="Nature">
        <title>The medaka draft genome and insights into vertebrate genome evolution.</title>
        <authorList>
            <person name="Kasahara M."/>
            <person name="Naruse K."/>
            <person name="Sasaki S."/>
            <person name="Nakatani Y."/>
            <person name="Qu W."/>
            <person name="Ahsan B."/>
            <person name="Yamada T."/>
            <person name="Nagayasu Y."/>
            <person name="Doi K."/>
            <person name="Kasai Y."/>
            <person name="Jindo T."/>
            <person name="Kobayashi D."/>
            <person name="Shimada A."/>
            <person name="Toyoda A."/>
            <person name="Kuroki Y."/>
            <person name="Fujiyama A."/>
            <person name="Sasaki T."/>
            <person name="Shimizu A."/>
            <person name="Asakawa S."/>
            <person name="Shimizu N."/>
            <person name="Hashimoto S."/>
            <person name="Yang J."/>
            <person name="Lee Y."/>
            <person name="Matsushima K."/>
            <person name="Sugano S."/>
            <person name="Sakaizumi M."/>
            <person name="Narita T."/>
            <person name="Ohishi K."/>
            <person name="Haga S."/>
            <person name="Ohta F."/>
            <person name="Nomoto H."/>
            <person name="Nogata K."/>
            <person name="Morishita T."/>
            <person name="Endo T."/>
            <person name="Shin-I T."/>
            <person name="Takeda H."/>
            <person name="Morishita S."/>
            <person name="Kohara Y."/>
        </authorList>
    </citation>
    <scope>NUCLEOTIDE SEQUENCE [LARGE SCALE GENOMIC DNA]</scope>
    <source>
        <strain>Hd-rR</strain>
    </source>
</reference>
<dbReference type="Proteomes" id="UP000265200">
    <property type="component" value="Chromosome 22"/>
</dbReference>
<reference evidence="2 3" key="2">
    <citation type="submission" date="2017-04" db="EMBL/GenBank/DDBJ databases">
        <title>CpG methylation of centromeres and impact of large insertions on vertebrate speciation.</title>
        <authorList>
            <person name="Ichikawa K."/>
            <person name="Yoshimura J."/>
            <person name="Morishita S."/>
        </authorList>
    </citation>
    <scope>NUCLEOTIDE SEQUENCE</scope>
    <source>
        <strain evidence="2 3">HSOK</strain>
    </source>
</reference>
<sequence length="582" mass="65965">MGYAKLSITMESRTGSVSSGRAFSFSPEVRGQALKSSSFHHHSSSKLTQSIIKDHMVSHYKKIYSAKAAVDTSVPKSLLHSVKYKDQIRREQQRKDGRPQSAYSFPQRHSRASCSSAQSKLSLQYHDSPYLCSRSSILSSPRLNTSFNPNETVYPSFKVSSHHTRAALETKYRSPDVALQRKHSASSVAALRDQHGFQTFQDPVQKTYSGDLLQKHSQCFTQEKPFTPKTLKSERSSYLSKYRFYRAPQRKHVQDQKPPKWKQETHHESTNNMDYNEELDEPSQEYSTEHEWTEDEANDTQLSGRLSRTTKSRDCLLESLSRASPEDNKSAFSQVSAEEEELMYLEFISAVTKDILSRGHISNRVIDRVMKRHIEMNLHKLDEGKMQHLLEVLHKELEDPSNTFLPSKEAEIRENDMVGAIFSHLDFEGKHRKAKEEDNDLFPYASFTKPGILTNGTDLLASTPVCSPENTTTSSNKLCGKVNENVREKSRAGFCLSSEEDTSDVGIDQQDSDQVDAPESNNEKHKHTSESSDTSILSGSQSKELDDLGKGLSEWHLSSNTHSETVEPTKEQHKNSVSDDEF</sequence>
<feature type="compositionally biased region" description="Basic and acidic residues" evidence="1">
    <location>
        <begin position="89"/>
        <end position="98"/>
    </location>
</feature>
<proteinExistence type="predicted"/>
<dbReference type="PANTHER" id="PTHR14917:SF4">
    <property type="entry name" value="SPERMATOGENESIS-ASSOCIATED 7"/>
    <property type="match status" value="1"/>
</dbReference>
<dbReference type="Ensembl" id="ENSORLT00015022683.1">
    <property type="protein sequence ID" value="ENSORLP00015031518.1"/>
    <property type="gene ID" value="ENSORLG00015015819.1"/>
</dbReference>
<accession>A0A3P9JH83</accession>
<dbReference type="Pfam" id="PF15244">
    <property type="entry name" value="HSD3"/>
    <property type="match status" value="1"/>
</dbReference>
<feature type="compositionally biased region" description="Polar residues" evidence="1">
    <location>
        <begin position="531"/>
        <end position="542"/>
    </location>
</feature>
<evidence type="ECO:0000313" key="3">
    <source>
        <dbReference type="Proteomes" id="UP000265200"/>
    </source>
</evidence>
<evidence type="ECO:0000256" key="1">
    <source>
        <dbReference type="SAM" id="MobiDB-lite"/>
    </source>
</evidence>
<feature type="compositionally biased region" description="Basic and acidic residues" evidence="1">
    <location>
        <begin position="252"/>
        <end position="269"/>
    </location>
</feature>
<feature type="region of interest" description="Disordered" evidence="1">
    <location>
        <begin position="89"/>
        <end position="111"/>
    </location>
</feature>
<reference evidence="2" key="3">
    <citation type="submission" date="2025-08" db="UniProtKB">
        <authorList>
            <consortium name="Ensembl"/>
        </authorList>
    </citation>
    <scope>IDENTIFICATION</scope>
    <source>
        <strain evidence="2">HSOK</strain>
    </source>
</reference>
<reference evidence="2" key="4">
    <citation type="submission" date="2025-09" db="UniProtKB">
        <authorList>
            <consortium name="Ensembl"/>
        </authorList>
    </citation>
    <scope>IDENTIFICATION</scope>
    <source>
        <strain evidence="2">HSOK</strain>
    </source>
</reference>
<dbReference type="InterPro" id="IPR029357">
    <property type="entry name" value="SPATA7"/>
</dbReference>
<organism evidence="2 3">
    <name type="scientific">Oryzias latipes</name>
    <name type="common">Japanese rice fish</name>
    <name type="synonym">Japanese killifish</name>
    <dbReference type="NCBI Taxonomy" id="8090"/>
    <lineage>
        <taxon>Eukaryota</taxon>
        <taxon>Metazoa</taxon>
        <taxon>Chordata</taxon>
        <taxon>Craniata</taxon>
        <taxon>Vertebrata</taxon>
        <taxon>Euteleostomi</taxon>
        <taxon>Actinopterygii</taxon>
        <taxon>Neopterygii</taxon>
        <taxon>Teleostei</taxon>
        <taxon>Neoteleostei</taxon>
        <taxon>Acanthomorphata</taxon>
        <taxon>Ovalentaria</taxon>
        <taxon>Atherinomorphae</taxon>
        <taxon>Beloniformes</taxon>
        <taxon>Adrianichthyidae</taxon>
        <taxon>Oryziinae</taxon>
        <taxon>Oryzias</taxon>
    </lineage>
</organism>
<feature type="region of interest" description="Disordered" evidence="1">
    <location>
        <begin position="497"/>
        <end position="582"/>
    </location>
</feature>
<name>A0A3P9JH83_ORYLA</name>
<feature type="compositionally biased region" description="Polar residues" evidence="1">
    <location>
        <begin position="299"/>
        <end position="309"/>
    </location>
</feature>
<dbReference type="AlphaFoldDB" id="A0A3P9JH83"/>
<dbReference type="PANTHER" id="PTHR14917">
    <property type="entry name" value="SPERMATOGENESIS-ASSOCIATED PROTEIN 7"/>
    <property type="match status" value="1"/>
</dbReference>
<feature type="compositionally biased region" description="Basic and acidic residues" evidence="1">
    <location>
        <begin position="564"/>
        <end position="582"/>
    </location>
</feature>
<feature type="region of interest" description="Disordered" evidence="1">
    <location>
        <begin position="247"/>
        <end position="310"/>
    </location>
</feature>
<evidence type="ECO:0000313" key="2">
    <source>
        <dbReference type="Ensembl" id="ENSORLP00015031518.1"/>
    </source>
</evidence>